<evidence type="ECO:0000313" key="1">
    <source>
        <dbReference type="EMBL" id="VAW49391.1"/>
    </source>
</evidence>
<proteinExistence type="predicted"/>
<organism evidence="1">
    <name type="scientific">hydrothermal vent metagenome</name>
    <dbReference type="NCBI Taxonomy" id="652676"/>
    <lineage>
        <taxon>unclassified sequences</taxon>
        <taxon>metagenomes</taxon>
        <taxon>ecological metagenomes</taxon>
    </lineage>
</organism>
<dbReference type="AlphaFoldDB" id="A0A3B0W257"/>
<evidence type="ECO:0008006" key="2">
    <source>
        <dbReference type="Google" id="ProtNLM"/>
    </source>
</evidence>
<dbReference type="EMBL" id="UOFB01000350">
    <property type="protein sequence ID" value="VAW49391.1"/>
    <property type="molecule type" value="Genomic_DNA"/>
</dbReference>
<sequence>MKKIPFKTLSLSMAIFSQALIPQAVMAEPHPGKVLHDDNNCMRCHAEKPYNPTKTDSFPKLIKSIRFCNDNLGIGLFDDEIEELADYLNNTYYQHSK</sequence>
<protein>
    <recommendedName>
        <fullName evidence="2">Cytochrome c domain-containing protein</fullName>
    </recommendedName>
</protein>
<accession>A0A3B0W257</accession>
<name>A0A3B0W257_9ZZZZ</name>
<reference evidence="1" key="1">
    <citation type="submission" date="2018-06" db="EMBL/GenBank/DDBJ databases">
        <authorList>
            <person name="Zhirakovskaya E."/>
        </authorList>
    </citation>
    <scope>NUCLEOTIDE SEQUENCE</scope>
</reference>
<gene>
    <name evidence="1" type="ORF">MNBD_GAMMA04-1450</name>
</gene>